<evidence type="ECO:0000256" key="1">
    <source>
        <dbReference type="SAM" id="Phobius"/>
    </source>
</evidence>
<accession>A0A510Y1T3</accession>
<gene>
    <name evidence="2" type="ORF">MHA01_01440</name>
</gene>
<reference evidence="2 3" key="1">
    <citation type="submission" date="2019-07" db="EMBL/GenBank/DDBJ databases">
        <title>Whole genome shotgun sequence of Marinococcus halophilus NBRC 102359.</title>
        <authorList>
            <person name="Hosoyama A."/>
            <person name="Uohara A."/>
            <person name="Ohji S."/>
            <person name="Ichikawa N."/>
        </authorList>
    </citation>
    <scope>NUCLEOTIDE SEQUENCE [LARGE SCALE GENOMIC DNA]</scope>
    <source>
        <strain evidence="2 3">NBRC 102359</strain>
    </source>
</reference>
<keyword evidence="1" id="KW-0472">Membrane</keyword>
<keyword evidence="1" id="KW-1133">Transmembrane helix</keyword>
<feature type="transmembrane region" description="Helical" evidence="1">
    <location>
        <begin position="76"/>
        <end position="95"/>
    </location>
</feature>
<name>A0A510Y1T3_MARHA</name>
<feature type="transmembrane region" description="Helical" evidence="1">
    <location>
        <begin position="20"/>
        <end position="39"/>
    </location>
</feature>
<feature type="transmembrane region" description="Helical" evidence="1">
    <location>
        <begin position="51"/>
        <end position="70"/>
    </location>
</feature>
<dbReference type="Proteomes" id="UP000321051">
    <property type="component" value="Unassembled WGS sequence"/>
</dbReference>
<evidence type="ECO:0000313" key="3">
    <source>
        <dbReference type="Proteomes" id="UP000321051"/>
    </source>
</evidence>
<keyword evidence="3" id="KW-1185">Reference proteome</keyword>
<evidence type="ECO:0000313" key="2">
    <source>
        <dbReference type="EMBL" id="GEK57239.1"/>
    </source>
</evidence>
<dbReference type="EMBL" id="BJUN01000001">
    <property type="protein sequence ID" value="GEK57239.1"/>
    <property type="molecule type" value="Genomic_DNA"/>
</dbReference>
<keyword evidence="1" id="KW-0812">Transmembrane</keyword>
<sequence>MVAYKPEKDINTKKGSDSRMNLLILLLIGFAVNTLVYQFARLMQKVTDRSLPLLGITYITFFGALSLGIFNQGPLGFILSNLSLGMLAFCLFLFLQQRREKQQKGK</sequence>
<protein>
    <submittedName>
        <fullName evidence="2">Uncharacterized protein</fullName>
    </submittedName>
</protein>
<proteinExistence type="predicted"/>
<organism evidence="2 3">
    <name type="scientific">Marinococcus halophilus</name>
    <dbReference type="NCBI Taxonomy" id="1371"/>
    <lineage>
        <taxon>Bacteria</taxon>
        <taxon>Bacillati</taxon>
        <taxon>Bacillota</taxon>
        <taxon>Bacilli</taxon>
        <taxon>Bacillales</taxon>
        <taxon>Bacillaceae</taxon>
        <taxon>Marinococcus</taxon>
    </lineage>
</organism>
<dbReference type="AlphaFoldDB" id="A0A510Y1T3"/>
<comment type="caution">
    <text evidence="2">The sequence shown here is derived from an EMBL/GenBank/DDBJ whole genome shotgun (WGS) entry which is preliminary data.</text>
</comment>